<dbReference type="GO" id="GO:0003677">
    <property type="term" value="F:DNA binding"/>
    <property type="evidence" value="ECO:0007669"/>
    <property type="project" value="InterPro"/>
</dbReference>
<comment type="caution">
    <text evidence="3">The sequence shown here is derived from an EMBL/GenBank/DDBJ whole genome shotgun (WGS) entry which is preliminary data.</text>
</comment>
<dbReference type="EMBL" id="AGBF01000027">
    <property type="protein sequence ID" value="EGX59604.1"/>
    <property type="molecule type" value="Genomic_DNA"/>
</dbReference>
<dbReference type="PROSITE" id="PS50043">
    <property type="entry name" value="HTH_LUXR_2"/>
    <property type="match status" value="1"/>
</dbReference>
<dbReference type="PRINTS" id="PR00038">
    <property type="entry name" value="HTHLUXR"/>
</dbReference>
<dbReference type="SUPFAM" id="SSF46894">
    <property type="entry name" value="C-terminal effector domain of the bipartite response regulators"/>
    <property type="match status" value="1"/>
</dbReference>
<feature type="coiled-coil region" evidence="1">
    <location>
        <begin position="75"/>
        <end position="102"/>
    </location>
</feature>
<dbReference type="PANTHER" id="PTHR34293">
    <property type="entry name" value="HTH-TYPE TRANSCRIPTIONAL REGULATOR TRMBL2"/>
    <property type="match status" value="1"/>
</dbReference>
<organism evidence="3 4">
    <name type="scientific">Streptomyces zinciresistens K42</name>
    <dbReference type="NCBI Taxonomy" id="700597"/>
    <lineage>
        <taxon>Bacteria</taxon>
        <taxon>Bacillati</taxon>
        <taxon>Actinomycetota</taxon>
        <taxon>Actinomycetes</taxon>
        <taxon>Kitasatosporales</taxon>
        <taxon>Streptomycetaceae</taxon>
        <taxon>Streptomyces</taxon>
    </lineage>
</organism>
<dbReference type="Gene3D" id="1.10.10.10">
    <property type="entry name" value="Winged helix-like DNA-binding domain superfamily/Winged helix DNA-binding domain"/>
    <property type="match status" value="2"/>
</dbReference>
<accession>G2GA12</accession>
<evidence type="ECO:0000259" key="2">
    <source>
        <dbReference type="PROSITE" id="PS50043"/>
    </source>
</evidence>
<dbReference type="InterPro" id="IPR036388">
    <property type="entry name" value="WH-like_DNA-bd_sf"/>
</dbReference>
<keyword evidence="4" id="KW-1185">Reference proteome</keyword>
<evidence type="ECO:0000313" key="4">
    <source>
        <dbReference type="Proteomes" id="UP000004217"/>
    </source>
</evidence>
<dbReference type="InterPro" id="IPR051797">
    <property type="entry name" value="TrmB-like"/>
</dbReference>
<dbReference type="Proteomes" id="UP000004217">
    <property type="component" value="Unassembled WGS sequence"/>
</dbReference>
<sequence>MAALGLDRTCESVYRALLARPRSGLGELRRELGLSDADLRGALDKLSELALIRTSSEAPHSFRAVDPEIGVQALIARQQERLATEQQRIEQLRLAAAHLTAEFSLARPRHLTEEVERLDSIEEIRDRISILVKDVASDVMTLAPDGAQTTENMEAAHPQDLELLGRGVRMRTVYLDSVRNSPATNAYAKWLTGLGGEVRTAPSLPIRLMILDHRTAIVPTDEEDSGAGALVLTGSGTLTALSALFETLWENAVPLGTAARDRNERGLTPQEAEALRLLSRGLTDEVVAKRLGVSPRTARRIAADLMELLGARSRFQAGCRAVARGWLDGDE</sequence>
<protein>
    <submittedName>
        <fullName evidence="3">Erythropoiesis-stimulating protein</fullName>
    </submittedName>
</protein>
<reference evidence="3 4" key="1">
    <citation type="submission" date="2011-08" db="EMBL/GenBank/DDBJ databases">
        <authorList>
            <person name="Lin Y."/>
            <person name="Hao X."/>
            <person name="Johnstone L."/>
            <person name="Miller S.J."/>
            <person name="Wei G."/>
            <person name="Rensing C."/>
        </authorList>
    </citation>
    <scope>NUCLEOTIDE SEQUENCE [LARGE SCALE GENOMIC DNA]</scope>
    <source>
        <strain evidence="3 4">K42</strain>
    </source>
</reference>
<dbReference type="SMART" id="SM00421">
    <property type="entry name" value="HTH_LUXR"/>
    <property type="match status" value="1"/>
</dbReference>
<proteinExistence type="predicted"/>
<name>G2GA12_9ACTN</name>
<dbReference type="InterPro" id="IPR000792">
    <property type="entry name" value="Tscrpt_reg_LuxR_C"/>
</dbReference>
<dbReference type="AlphaFoldDB" id="G2GA12"/>
<feature type="domain" description="HTH luxR-type" evidence="2">
    <location>
        <begin position="260"/>
        <end position="325"/>
    </location>
</feature>
<dbReference type="PANTHER" id="PTHR34293:SF1">
    <property type="entry name" value="HTH-TYPE TRANSCRIPTIONAL REGULATOR TRMBL2"/>
    <property type="match status" value="1"/>
</dbReference>
<dbReference type="InterPro" id="IPR036390">
    <property type="entry name" value="WH_DNA-bd_sf"/>
</dbReference>
<gene>
    <name evidence="3" type="ORF">SZN_11663</name>
</gene>
<dbReference type="CDD" id="cd06170">
    <property type="entry name" value="LuxR_C_like"/>
    <property type="match status" value="1"/>
</dbReference>
<dbReference type="GO" id="GO:0006355">
    <property type="term" value="P:regulation of DNA-templated transcription"/>
    <property type="evidence" value="ECO:0007669"/>
    <property type="project" value="InterPro"/>
</dbReference>
<dbReference type="Pfam" id="PF13384">
    <property type="entry name" value="HTH_23"/>
    <property type="match status" value="1"/>
</dbReference>
<dbReference type="SUPFAM" id="SSF46785">
    <property type="entry name" value="Winged helix' DNA-binding domain"/>
    <property type="match status" value="1"/>
</dbReference>
<keyword evidence="1" id="KW-0175">Coiled coil</keyword>
<dbReference type="PATRIC" id="fig|700597.3.peg.2282"/>
<evidence type="ECO:0000256" key="1">
    <source>
        <dbReference type="SAM" id="Coils"/>
    </source>
</evidence>
<dbReference type="InterPro" id="IPR016032">
    <property type="entry name" value="Sig_transdc_resp-reg_C-effctor"/>
</dbReference>
<evidence type="ECO:0000313" key="3">
    <source>
        <dbReference type="EMBL" id="EGX59604.1"/>
    </source>
</evidence>